<gene>
    <name evidence="2" type="ORF">PISMIDRAFT_684992</name>
</gene>
<protein>
    <submittedName>
        <fullName evidence="2">Uncharacterized protein</fullName>
    </submittedName>
</protein>
<evidence type="ECO:0000256" key="1">
    <source>
        <dbReference type="SAM" id="MobiDB-lite"/>
    </source>
</evidence>
<sequence>MEARLRVPTRPGYGLLRESTATGAENKGRSNMTTPYSRGRKTNFEVRLSSRLQASYYKIVVKPRVFPPPDSLRCCTVRGQWY</sequence>
<evidence type="ECO:0000313" key="2">
    <source>
        <dbReference type="EMBL" id="KIK17748.1"/>
    </source>
</evidence>
<feature type="region of interest" description="Disordered" evidence="1">
    <location>
        <begin position="1"/>
        <end position="40"/>
    </location>
</feature>
<organism evidence="2 3">
    <name type="scientific">Pisolithus microcarpus 441</name>
    <dbReference type="NCBI Taxonomy" id="765257"/>
    <lineage>
        <taxon>Eukaryota</taxon>
        <taxon>Fungi</taxon>
        <taxon>Dikarya</taxon>
        <taxon>Basidiomycota</taxon>
        <taxon>Agaricomycotina</taxon>
        <taxon>Agaricomycetes</taxon>
        <taxon>Agaricomycetidae</taxon>
        <taxon>Boletales</taxon>
        <taxon>Sclerodermatineae</taxon>
        <taxon>Pisolithaceae</taxon>
        <taxon>Pisolithus</taxon>
    </lineage>
</organism>
<reference evidence="2 3" key="1">
    <citation type="submission" date="2014-04" db="EMBL/GenBank/DDBJ databases">
        <authorList>
            <consortium name="DOE Joint Genome Institute"/>
            <person name="Kuo A."/>
            <person name="Kohler A."/>
            <person name="Costa M.D."/>
            <person name="Nagy L.G."/>
            <person name="Floudas D."/>
            <person name="Copeland A."/>
            <person name="Barry K.W."/>
            <person name="Cichocki N."/>
            <person name="Veneault-Fourrey C."/>
            <person name="LaButti K."/>
            <person name="Lindquist E.A."/>
            <person name="Lipzen A."/>
            <person name="Lundell T."/>
            <person name="Morin E."/>
            <person name="Murat C."/>
            <person name="Sun H."/>
            <person name="Tunlid A."/>
            <person name="Henrissat B."/>
            <person name="Grigoriev I.V."/>
            <person name="Hibbett D.S."/>
            <person name="Martin F."/>
            <person name="Nordberg H.P."/>
            <person name="Cantor M.N."/>
            <person name="Hua S.X."/>
        </authorList>
    </citation>
    <scope>NUCLEOTIDE SEQUENCE [LARGE SCALE GENOMIC DNA]</scope>
    <source>
        <strain evidence="2 3">441</strain>
    </source>
</reference>
<reference evidence="3" key="2">
    <citation type="submission" date="2015-01" db="EMBL/GenBank/DDBJ databases">
        <title>Evolutionary Origins and Diversification of the Mycorrhizal Mutualists.</title>
        <authorList>
            <consortium name="DOE Joint Genome Institute"/>
            <consortium name="Mycorrhizal Genomics Consortium"/>
            <person name="Kohler A."/>
            <person name="Kuo A."/>
            <person name="Nagy L.G."/>
            <person name="Floudas D."/>
            <person name="Copeland A."/>
            <person name="Barry K.W."/>
            <person name="Cichocki N."/>
            <person name="Veneault-Fourrey C."/>
            <person name="LaButti K."/>
            <person name="Lindquist E.A."/>
            <person name="Lipzen A."/>
            <person name="Lundell T."/>
            <person name="Morin E."/>
            <person name="Murat C."/>
            <person name="Riley R."/>
            <person name="Ohm R."/>
            <person name="Sun H."/>
            <person name="Tunlid A."/>
            <person name="Henrissat B."/>
            <person name="Grigoriev I.V."/>
            <person name="Hibbett D.S."/>
            <person name="Martin F."/>
        </authorList>
    </citation>
    <scope>NUCLEOTIDE SEQUENCE [LARGE SCALE GENOMIC DNA]</scope>
    <source>
        <strain evidence="3">441</strain>
    </source>
</reference>
<dbReference type="Proteomes" id="UP000054018">
    <property type="component" value="Unassembled WGS sequence"/>
</dbReference>
<dbReference type="EMBL" id="KN833821">
    <property type="protein sequence ID" value="KIK17748.1"/>
    <property type="molecule type" value="Genomic_DNA"/>
</dbReference>
<evidence type="ECO:0000313" key="3">
    <source>
        <dbReference type="Proteomes" id="UP000054018"/>
    </source>
</evidence>
<name>A0A0C9ZCQ8_9AGAM</name>
<keyword evidence="3" id="KW-1185">Reference proteome</keyword>
<proteinExistence type="predicted"/>
<feature type="compositionally biased region" description="Polar residues" evidence="1">
    <location>
        <begin position="19"/>
        <end position="36"/>
    </location>
</feature>
<accession>A0A0C9ZCQ8</accession>
<dbReference type="AlphaFoldDB" id="A0A0C9ZCQ8"/>
<dbReference type="HOGENOM" id="CLU_2559140_0_0_1"/>